<dbReference type="Pfam" id="PF04773">
    <property type="entry name" value="FecR"/>
    <property type="match status" value="1"/>
</dbReference>
<evidence type="ECO:0000313" key="3">
    <source>
        <dbReference type="EMBL" id="SHI96047.1"/>
    </source>
</evidence>
<sequence>MRYVFGLLLVLFFAATLSAAQSIGTVKTLTGSAFVERQGEVVELEVGAPLQVADRVVTRADGSLGLILQDDTTVSLGPDSELLLRAFVFEPKQNRFSMILKMLKGTFLYVSGVIGKLAPDSIELETPDSTIAVRGTRVLIKVSN</sequence>
<name>A0A1M6FED0_MALRU</name>
<evidence type="ECO:0000313" key="4">
    <source>
        <dbReference type="Proteomes" id="UP000184171"/>
    </source>
</evidence>
<dbReference type="Proteomes" id="UP000184171">
    <property type="component" value="Unassembled WGS sequence"/>
</dbReference>
<dbReference type="EMBL" id="FQZT01000003">
    <property type="protein sequence ID" value="SHI96047.1"/>
    <property type="molecule type" value="Genomic_DNA"/>
</dbReference>
<feature type="signal peptide" evidence="1">
    <location>
        <begin position="1"/>
        <end position="19"/>
    </location>
</feature>
<dbReference type="PANTHER" id="PTHR38731">
    <property type="entry name" value="LIPL45-RELATED LIPOPROTEIN-RELATED"/>
    <property type="match status" value="1"/>
</dbReference>
<proteinExistence type="predicted"/>
<reference evidence="3 4" key="1">
    <citation type="submission" date="2016-11" db="EMBL/GenBank/DDBJ databases">
        <authorList>
            <person name="Jaros S."/>
            <person name="Januszkiewicz K."/>
            <person name="Wedrychowicz H."/>
        </authorList>
    </citation>
    <scope>NUCLEOTIDE SEQUENCE [LARGE SCALE GENOMIC DNA]</scope>
    <source>
        <strain evidence="3 4">DSM 5091</strain>
    </source>
</reference>
<gene>
    <name evidence="3" type="ORF">SAMN02745165_01259</name>
</gene>
<evidence type="ECO:0000259" key="2">
    <source>
        <dbReference type="Pfam" id="PF04773"/>
    </source>
</evidence>
<dbReference type="AlphaFoldDB" id="A0A1M6FED0"/>
<feature type="chain" id="PRO_5012951789" evidence="1">
    <location>
        <begin position="20"/>
        <end position="144"/>
    </location>
</feature>
<dbReference type="OrthoDB" id="5415289at2"/>
<feature type="domain" description="FecR protein" evidence="2">
    <location>
        <begin position="54"/>
        <end position="140"/>
    </location>
</feature>
<dbReference type="STRING" id="1122189.SAMN02745165_01259"/>
<keyword evidence="4" id="KW-1185">Reference proteome</keyword>
<accession>A0A1M6FED0</accession>
<organism evidence="3 4">
    <name type="scientific">Malonomonas rubra DSM 5091</name>
    <dbReference type="NCBI Taxonomy" id="1122189"/>
    <lineage>
        <taxon>Bacteria</taxon>
        <taxon>Pseudomonadati</taxon>
        <taxon>Thermodesulfobacteriota</taxon>
        <taxon>Desulfuromonadia</taxon>
        <taxon>Desulfuromonadales</taxon>
        <taxon>Geopsychrobacteraceae</taxon>
        <taxon>Malonomonas</taxon>
    </lineage>
</organism>
<dbReference type="RefSeq" id="WP_072906867.1">
    <property type="nucleotide sequence ID" value="NZ_FQZT01000003.1"/>
</dbReference>
<keyword evidence="1" id="KW-0732">Signal</keyword>
<evidence type="ECO:0000256" key="1">
    <source>
        <dbReference type="SAM" id="SignalP"/>
    </source>
</evidence>
<protein>
    <submittedName>
        <fullName evidence="3">FecR family protein</fullName>
    </submittedName>
</protein>
<dbReference type="InterPro" id="IPR006860">
    <property type="entry name" value="FecR"/>
</dbReference>